<comment type="similarity">
    <text evidence="2">Belongs to the enolase family.</text>
</comment>
<dbReference type="Gene3D" id="3.30.390.10">
    <property type="entry name" value="Enolase-like, N-terminal domain"/>
    <property type="match status" value="1"/>
</dbReference>
<feature type="compositionally biased region" description="Basic and acidic residues" evidence="9">
    <location>
        <begin position="206"/>
        <end position="220"/>
    </location>
</feature>
<evidence type="ECO:0000259" key="11">
    <source>
        <dbReference type="SMART" id="SM01193"/>
    </source>
</evidence>
<dbReference type="EC" id="4.2.1.11" evidence="3"/>
<dbReference type="CDD" id="cd22974">
    <property type="entry name" value="DD_ENO4"/>
    <property type="match status" value="1"/>
</dbReference>
<comment type="catalytic activity">
    <reaction evidence="8">
        <text>(2R)-2-phosphoglycerate = phosphoenolpyruvate + H2O</text>
        <dbReference type="Rhea" id="RHEA:10164"/>
        <dbReference type="ChEBI" id="CHEBI:15377"/>
        <dbReference type="ChEBI" id="CHEBI:58289"/>
        <dbReference type="ChEBI" id="CHEBI:58702"/>
        <dbReference type="EC" id="4.2.1.11"/>
    </reaction>
</comment>
<evidence type="ECO:0000256" key="2">
    <source>
        <dbReference type="ARBA" id="ARBA00009604"/>
    </source>
</evidence>
<dbReference type="AlphaFoldDB" id="A0ABD0WP62"/>
<dbReference type="EMBL" id="JAGEUA010000010">
    <property type="protein sequence ID" value="KAL0964393.1"/>
    <property type="molecule type" value="Genomic_DNA"/>
</dbReference>
<dbReference type="Pfam" id="PF00113">
    <property type="entry name" value="Enolase_C"/>
    <property type="match status" value="1"/>
</dbReference>
<dbReference type="Proteomes" id="UP001557470">
    <property type="component" value="Unassembled WGS sequence"/>
</dbReference>
<dbReference type="PANTHER" id="PTHR11902:SF30">
    <property type="entry name" value="ENOLASE 4"/>
    <property type="match status" value="1"/>
</dbReference>
<evidence type="ECO:0000256" key="3">
    <source>
        <dbReference type="ARBA" id="ARBA00012058"/>
    </source>
</evidence>
<dbReference type="PANTHER" id="PTHR11902">
    <property type="entry name" value="ENOLASE"/>
    <property type="match status" value="1"/>
</dbReference>
<dbReference type="InterPro" id="IPR000941">
    <property type="entry name" value="Enolase"/>
</dbReference>
<dbReference type="Gene3D" id="3.20.20.120">
    <property type="entry name" value="Enolase-like C-terminal domain"/>
    <property type="match status" value="1"/>
</dbReference>
<evidence type="ECO:0000256" key="7">
    <source>
        <dbReference type="ARBA" id="ARBA00034855"/>
    </source>
</evidence>
<keyword evidence="13" id="KW-1185">Reference proteome</keyword>
<dbReference type="GO" id="GO:0004634">
    <property type="term" value="F:phosphopyruvate hydratase activity"/>
    <property type="evidence" value="ECO:0007669"/>
    <property type="project" value="UniProtKB-EC"/>
</dbReference>
<dbReference type="InterPro" id="IPR020810">
    <property type="entry name" value="Enolase_C"/>
</dbReference>
<dbReference type="SMART" id="SM01193">
    <property type="entry name" value="Enolase_N"/>
    <property type="match status" value="1"/>
</dbReference>
<comment type="pathway">
    <text evidence="1">Carbohydrate degradation; glycolysis; pyruvate from D-glyceraldehyde 3-phosphate: step 4/5.</text>
</comment>
<dbReference type="GO" id="GO:0006096">
    <property type="term" value="P:glycolytic process"/>
    <property type="evidence" value="ECO:0007669"/>
    <property type="project" value="UniProtKB-KW"/>
</dbReference>
<keyword evidence="5" id="KW-0456">Lyase</keyword>
<dbReference type="InterPro" id="IPR020811">
    <property type="entry name" value="Enolase_N"/>
</dbReference>
<keyword evidence="4" id="KW-0324">Glycolysis</keyword>
<dbReference type="InterPro" id="IPR047500">
    <property type="entry name" value="DD_ENO4"/>
</dbReference>
<dbReference type="InterPro" id="IPR029017">
    <property type="entry name" value="Enolase-like_N"/>
</dbReference>
<sequence length="581" mass="63725">MSHKDFMSCNSHVSKEDKEFHALKNKAAEYYRTNGLPQKIECILNDMFFDQPDDIYGYLANYFSKLSTPPVISRLLGREIYDGKGELSLQAEILCIIRNEEKTTCSAAISSYSEDFNNSFQDTNGVTSVNNVMRRDSVMAALHWIHESLSTLLKGADPCNQTGVDQILSDFFMARFLEYQDILNREKENKPLGMPMPLRSPSATPPKDKKGGDKGKKVSSTEKPILPPEPSDPVLPGSVAIGSVSLAVAKTGALLQCIPLYKYITALANQQPHPKERHIPVPLVTVLSCGKLSPGKLNLLEEVIMIPKAGQRLKQILTTVLELQNEMIKIMKSNSKTGFVPTTVSDYGALAVGFERPEQPLDLITEASNNLGLALGTDIHLALNCAAHNLMDYPKGKYEVITGTPKSPVELVDMYAALISKYPAVVALIDPLRKEDVDQWERLSSVLGATCSLISDVSFKPQAHDPHKDATPLPGVRGYILNQTNETTITDLIRIATGHKGALIIGTTCGEPCSDDSLSDLVVGLGVGYVKLGGLSRGERLTKYNRLISIEEELAQQGILDSRKQHTSPLFVEQTDEQSSI</sequence>
<organism evidence="12 13">
    <name type="scientific">Umbra pygmaea</name>
    <name type="common">Eastern mudminnow</name>
    <dbReference type="NCBI Taxonomy" id="75934"/>
    <lineage>
        <taxon>Eukaryota</taxon>
        <taxon>Metazoa</taxon>
        <taxon>Chordata</taxon>
        <taxon>Craniata</taxon>
        <taxon>Vertebrata</taxon>
        <taxon>Euteleostomi</taxon>
        <taxon>Actinopterygii</taxon>
        <taxon>Neopterygii</taxon>
        <taxon>Teleostei</taxon>
        <taxon>Protacanthopterygii</taxon>
        <taxon>Esociformes</taxon>
        <taxon>Umbridae</taxon>
        <taxon>Umbra</taxon>
    </lineage>
</organism>
<comment type="caution">
    <text evidence="12">The sequence shown here is derived from an EMBL/GenBank/DDBJ whole genome shotgun (WGS) entry which is preliminary data.</text>
</comment>
<evidence type="ECO:0000256" key="8">
    <source>
        <dbReference type="ARBA" id="ARBA00048333"/>
    </source>
</evidence>
<evidence type="ECO:0000259" key="10">
    <source>
        <dbReference type="SMART" id="SM01192"/>
    </source>
</evidence>
<dbReference type="SUPFAM" id="SSF51604">
    <property type="entry name" value="Enolase C-terminal domain-like"/>
    <property type="match status" value="1"/>
</dbReference>
<evidence type="ECO:0000256" key="4">
    <source>
        <dbReference type="ARBA" id="ARBA00023152"/>
    </source>
</evidence>
<evidence type="ECO:0000313" key="12">
    <source>
        <dbReference type="EMBL" id="KAL0964393.1"/>
    </source>
</evidence>
<dbReference type="SMART" id="SM01192">
    <property type="entry name" value="Enolase_C"/>
    <property type="match status" value="1"/>
</dbReference>
<dbReference type="InterPro" id="IPR036849">
    <property type="entry name" value="Enolase-like_C_sf"/>
</dbReference>
<feature type="domain" description="Enolase N-terminal" evidence="11">
    <location>
        <begin position="72"/>
        <end position="264"/>
    </location>
</feature>
<feature type="domain" description="Enolase C-terminal TIM barrel" evidence="10">
    <location>
        <begin position="276"/>
        <end position="568"/>
    </location>
</feature>
<feature type="region of interest" description="Disordered" evidence="9">
    <location>
        <begin position="188"/>
        <end position="232"/>
    </location>
</feature>
<dbReference type="SUPFAM" id="SSF54826">
    <property type="entry name" value="Enolase N-terminal domain-like"/>
    <property type="match status" value="1"/>
</dbReference>
<gene>
    <name evidence="12" type="ORF">UPYG_G00323220</name>
</gene>
<evidence type="ECO:0000256" key="1">
    <source>
        <dbReference type="ARBA" id="ARBA00005031"/>
    </source>
</evidence>
<accession>A0ABD0WP62</accession>
<proteinExistence type="inferred from homology"/>
<evidence type="ECO:0000256" key="5">
    <source>
        <dbReference type="ARBA" id="ARBA00023239"/>
    </source>
</evidence>
<reference evidence="12 13" key="1">
    <citation type="submission" date="2024-06" db="EMBL/GenBank/DDBJ databases">
        <authorList>
            <person name="Pan Q."/>
            <person name="Wen M."/>
            <person name="Jouanno E."/>
            <person name="Zahm M."/>
            <person name="Klopp C."/>
            <person name="Cabau C."/>
            <person name="Louis A."/>
            <person name="Berthelot C."/>
            <person name="Parey E."/>
            <person name="Roest Crollius H."/>
            <person name="Montfort J."/>
            <person name="Robinson-Rechavi M."/>
            <person name="Bouchez O."/>
            <person name="Lampietro C."/>
            <person name="Lopez Roques C."/>
            <person name="Donnadieu C."/>
            <person name="Postlethwait J."/>
            <person name="Bobe J."/>
            <person name="Verreycken H."/>
            <person name="Guiguen Y."/>
        </authorList>
    </citation>
    <scope>NUCLEOTIDE SEQUENCE [LARGE SCALE GENOMIC DNA]</scope>
    <source>
        <strain evidence="12">Up_M1</strain>
        <tissue evidence="12">Testis</tissue>
    </source>
</reference>
<evidence type="ECO:0000313" key="13">
    <source>
        <dbReference type="Proteomes" id="UP001557470"/>
    </source>
</evidence>
<protein>
    <recommendedName>
        <fullName evidence="7">Enolase 4</fullName>
        <ecNumber evidence="3">4.2.1.11</ecNumber>
    </recommendedName>
    <alternativeName>
        <fullName evidence="6">2-phospho-D-glycerate hydro-lyase</fullName>
    </alternativeName>
</protein>
<evidence type="ECO:0000256" key="6">
    <source>
        <dbReference type="ARBA" id="ARBA00031125"/>
    </source>
</evidence>
<evidence type="ECO:0000256" key="9">
    <source>
        <dbReference type="SAM" id="MobiDB-lite"/>
    </source>
</evidence>
<name>A0ABD0WP62_UMBPY</name>